<dbReference type="STRING" id="332977.SAMN05421740_11812"/>
<proteinExistence type="predicted"/>
<dbReference type="Proteomes" id="UP000198916">
    <property type="component" value="Unassembled WGS sequence"/>
</dbReference>
<dbReference type="EMBL" id="FNZR01000018">
    <property type="protein sequence ID" value="SEL97880.1"/>
    <property type="molecule type" value="Genomic_DNA"/>
</dbReference>
<feature type="signal peptide" evidence="1">
    <location>
        <begin position="1"/>
        <end position="20"/>
    </location>
</feature>
<evidence type="ECO:0000313" key="3">
    <source>
        <dbReference type="Proteomes" id="UP000198916"/>
    </source>
</evidence>
<dbReference type="AlphaFoldDB" id="A0A1H7ULI9"/>
<keyword evidence="1" id="KW-0732">Signal</keyword>
<sequence length="315" mass="36327">MKTTFGLILFVLLGVLTSHGQTDTTSVPFVSYWCVGDSYDFRVTKIQRQEKAGQLIKNDSISYIANFEVIDSTETSYKIRWNYKTNLGGLNIPNNLIEKLSKYQMTEVIYETTEVGEFVGVENWQEIAKMMKALFSDLIDLMVETKKADKATLQKAVTPFESLFGSKEGIEQLALKELHYLHFPFGIEYSTTEVIEYQQELPNMFGGNPINGDTKIYIESVDFENSFCVLIEEMQLNPEDTRNMLYDVFKQMDVTEQQLDTAMKTAKINVTDNNKYEYWYNPGIPYRIEAQRVTDIDVANEKGKRIDITRIEIVE</sequence>
<dbReference type="OrthoDB" id="796401at2"/>
<reference evidence="3" key="1">
    <citation type="submission" date="2016-10" db="EMBL/GenBank/DDBJ databases">
        <authorList>
            <person name="Varghese N."/>
            <person name="Submissions S."/>
        </authorList>
    </citation>
    <scope>NUCLEOTIDE SEQUENCE [LARGE SCALE GENOMIC DNA]</scope>
    <source>
        <strain evidence="3">Jip14</strain>
    </source>
</reference>
<keyword evidence="3" id="KW-1185">Reference proteome</keyword>
<name>A0A1H7ULI9_9SPHI</name>
<accession>A0A1H7ULI9</accession>
<protein>
    <submittedName>
        <fullName evidence="2">Uncharacterized protein</fullName>
    </submittedName>
</protein>
<organism evidence="2 3">
    <name type="scientific">Parapedobacter koreensis</name>
    <dbReference type="NCBI Taxonomy" id="332977"/>
    <lineage>
        <taxon>Bacteria</taxon>
        <taxon>Pseudomonadati</taxon>
        <taxon>Bacteroidota</taxon>
        <taxon>Sphingobacteriia</taxon>
        <taxon>Sphingobacteriales</taxon>
        <taxon>Sphingobacteriaceae</taxon>
        <taxon>Parapedobacter</taxon>
    </lineage>
</organism>
<gene>
    <name evidence="2" type="ORF">SAMN05421740_11812</name>
</gene>
<dbReference type="RefSeq" id="WP_090609434.1">
    <property type="nucleotide sequence ID" value="NZ_FNZR01000018.1"/>
</dbReference>
<evidence type="ECO:0000256" key="1">
    <source>
        <dbReference type="SAM" id="SignalP"/>
    </source>
</evidence>
<feature type="chain" id="PRO_5011680133" evidence="1">
    <location>
        <begin position="21"/>
        <end position="315"/>
    </location>
</feature>
<evidence type="ECO:0000313" key="2">
    <source>
        <dbReference type="EMBL" id="SEL97880.1"/>
    </source>
</evidence>